<evidence type="ECO:0000256" key="1">
    <source>
        <dbReference type="SAM" id="MobiDB-lite"/>
    </source>
</evidence>
<dbReference type="EMBL" id="CACRXK020001122">
    <property type="protein sequence ID" value="CAB3987112.1"/>
    <property type="molecule type" value="Genomic_DNA"/>
</dbReference>
<feature type="region of interest" description="Disordered" evidence="1">
    <location>
        <begin position="45"/>
        <end position="64"/>
    </location>
</feature>
<dbReference type="AlphaFoldDB" id="A0A7D9DKN4"/>
<dbReference type="Proteomes" id="UP001152795">
    <property type="component" value="Unassembled WGS sequence"/>
</dbReference>
<accession>A0A7D9DKN4</accession>
<name>A0A7D9DKN4_PARCT</name>
<reference evidence="2" key="1">
    <citation type="submission" date="2020-04" db="EMBL/GenBank/DDBJ databases">
        <authorList>
            <person name="Alioto T."/>
            <person name="Alioto T."/>
            <person name="Gomez Garrido J."/>
        </authorList>
    </citation>
    <scope>NUCLEOTIDE SEQUENCE</scope>
    <source>
        <strain evidence="2">A484AB</strain>
    </source>
</reference>
<feature type="region of interest" description="Disordered" evidence="1">
    <location>
        <begin position="126"/>
        <end position="156"/>
    </location>
</feature>
<evidence type="ECO:0000313" key="3">
    <source>
        <dbReference type="Proteomes" id="UP001152795"/>
    </source>
</evidence>
<organism evidence="2 3">
    <name type="scientific">Paramuricea clavata</name>
    <name type="common">Red gorgonian</name>
    <name type="synonym">Violescent sea-whip</name>
    <dbReference type="NCBI Taxonomy" id="317549"/>
    <lineage>
        <taxon>Eukaryota</taxon>
        <taxon>Metazoa</taxon>
        <taxon>Cnidaria</taxon>
        <taxon>Anthozoa</taxon>
        <taxon>Octocorallia</taxon>
        <taxon>Malacalcyonacea</taxon>
        <taxon>Plexauridae</taxon>
        <taxon>Paramuricea</taxon>
    </lineage>
</organism>
<dbReference type="OrthoDB" id="5946233at2759"/>
<protein>
    <submittedName>
        <fullName evidence="2">Uncharacterized protein</fullName>
    </submittedName>
</protein>
<sequence length="366" mass="41611">MGVVPDQLKIARIERWWKELHERLEKYFKNQPRWLKDHGHYVPNSDIDRKSKKKPAANLSDENKRYLAATDKGSYFDQDKQWPELLSKNINNNNPNLSSSISRSRKKLETGKESFLKRKADELVSSKTESDVESYNSEDVSDDSGSEPAVESQTSQYELPKNGNFVVSVACLQQMLENAAVCKDCHSPLVLLEKTCSRQGLAAMWLYNCTNNACTSHLSRFPTPTSERTGHKLRMACSSDENIIEKYVDVDCPCVSEHCRHCRVCDMSITSRNFKQRFCQVCRIGMYNDSRVAKSMEFAEKKAAGGNQIMATGRVFFTNPLSYEYVHVDTCEVFTSHHDNVEAAAAEWLKRAVSALPTIPVINIED</sequence>
<gene>
    <name evidence="2" type="ORF">PACLA_8A001428</name>
</gene>
<comment type="caution">
    <text evidence="2">The sequence shown here is derived from an EMBL/GenBank/DDBJ whole genome shotgun (WGS) entry which is preliminary data.</text>
</comment>
<evidence type="ECO:0000313" key="2">
    <source>
        <dbReference type="EMBL" id="CAB3987112.1"/>
    </source>
</evidence>
<keyword evidence="3" id="KW-1185">Reference proteome</keyword>
<proteinExistence type="predicted"/>
<feature type="compositionally biased region" description="Low complexity" evidence="1">
    <location>
        <begin position="86"/>
        <end position="102"/>
    </location>
</feature>
<feature type="region of interest" description="Disordered" evidence="1">
    <location>
        <begin position="86"/>
        <end position="105"/>
    </location>
</feature>